<proteinExistence type="predicted"/>
<protein>
    <submittedName>
        <fullName evidence="2">Uncharacterized protein</fullName>
    </submittedName>
</protein>
<dbReference type="EMBL" id="CP067393">
    <property type="protein sequence ID" value="QQP85391.1"/>
    <property type="molecule type" value="Genomic_DNA"/>
</dbReference>
<evidence type="ECO:0000313" key="2">
    <source>
        <dbReference type="EMBL" id="QQP85391.1"/>
    </source>
</evidence>
<evidence type="ECO:0000313" key="3">
    <source>
        <dbReference type="Proteomes" id="UP000595278"/>
    </source>
</evidence>
<dbReference type="AlphaFoldDB" id="A0A974NEN8"/>
<dbReference type="PROSITE" id="PS51257">
    <property type="entry name" value="PROKAR_LIPOPROTEIN"/>
    <property type="match status" value="1"/>
</dbReference>
<reference evidence="2 3" key="1">
    <citation type="submission" date="2021-01" db="EMBL/GenBank/DDBJ databases">
        <title>Entomomonas sp. F2A isolated from a house cricket (Acheta domesticus).</title>
        <authorList>
            <person name="Spergser J."/>
            <person name="Busse H.-J."/>
        </authorList>
    </citation>
    <scope>NUCLEOTIDE SEQUENCE [LARGE SCALE GENOMIC DNA]</scope>
    <source>
        <strain evidence="2 3">F2A</strain>
    </source>
</reference>
<keyword evidence="1" id="KW-0732">Signal</keyword>
<evidence type="ECO:0000256" key="1">
    <source>
        <dbReference type="SAM" id="SignalP"/>
    </source>
</evidence>
<keyword evidence="3" id="KW-1185">Reference proteome</keyword>
<gene>
    <name evidence="2" type="ORF">JHT90_13585</name>
</gene>
<dbReference type="Gene3D" id="2.40.50.120">
    <property type="match status" value="1"/>
</dbReference>
<feature type="chain" id="PRO_5037286429" evidence="1">
    <location>
        <begin position="24"/>
        <end position="144"/>
    </location>
</feature>
<dbReference type="RefSeq" id="WP_201091929.1">
    <property type="nucleotide sequence ID" value="NZ_CP067393.1"/>
</dbReference>
<dbReference type="Proteomes" id="UP000595278">
    <property type="component" value="Chromosome"/>
</dbReference>
<organism evidence="2 3">
    <name type="scientific">Entomomonas asaccharolytica</name>
    <dbReference type="NCBI Taxonomy" id="2785331"/>
    <lineage>
        <taxon>Bacteria</taxon>
        <taxon>Pseudomonadati</taxon>
        <taxon>Pseudomonadota</taxon>
        <taxon>Gammaproteobacteria</taxon>
        <taxon>Pseudomonadales</taxon>
        <taxon>Pseudomonadaceae</taxon>
        <taxon>Entomomonas</taxon>
    </lineage>
</organism>
<name>A0A974NEN8_9GAMM</name>
<feature type="signal peptide" evidence="1">
    <location>
        <begin position="1"/>
        <end position="23"/>
    </location>
</feature>
<dbReference type="KEGG" id="eaz:JHT90_13585"/>
<sequence>MVSSYHRLLLALLMMLVSSVSFALSCVAPPTLAEYFNKADAVFVVKVDSVTNEGLQAEFMVEQIYKGVVPELNKMIIKPMPYWFDKVFFKKQQHYLAFYQKDEDLFWGACSRNIILLNKNNRDKLDKIMSLYKEAMELEKDLSL</sequence>
<dbReference type="InterPro" id="IPR008993">
    <property type="entry name" value="TIMP-like_OB-fold"/>
</dbReference>
<accession>A0A974NEN8</accession>
<dbReference type="SUPFAM" id="SSF50242">
    <property type="entry name" value="TIMP-like"/>
    <property type="match status" value="1"/>
</dbReference>